<keyword evidence="3" id="KW-1185">Reference proteome</keyword>
<comment type="caution">
    <text evidence="2">The sequence shown here is derived from an EMBL/GenBank/DDBJ whole genome shotgun (WGS) entry which is preliminary data.</text>
</comment>
<name>A0A8J8NX94_HALGN</name>
<feature type="region of interest" description="Disordered" evidence="1">
    <location>
        <begin position="252"/>
        <end position="337"/>
    </location>
</feature>
<dbReference type="AlphaFoldDB" id="A0A8J8NX94"/>
<feature type="compositionally biased region" description="Basic and acidic residues" evidence="1">
    <location>
        <begin position="257"/>
        <end position="267"/>
    </location>
</feature>
<sequence length="746" mass="86185">MCVSKKSQETTLPEYINLLKSEVLKDFAKSRDFQQTAKLNEVASKLRGEKVAVRRFIDESTQLVAEKIRVTLIKTYRQSQQSKDSQKISERINRVKHLSLQIGINLESSIFDEDAEIRRGKLNNEMERALVDLDLILSKQTDILNSFEKEAKKLFQQWLSKLEEILRETILFKDQEEEKVPVPQIEQHPREASIEDEIMHETPEGPLHSNPFAPPQTDGSKQLFQTTQQRSGTTKTSNNLFVQTKLEFPKSPPLSEFKNDFFKDQLRTKPNAKSKRLPPLPKPKKRPQSVRDPQNESIGPSKNKRTNKAKDKRLKSIEKLSQKTDTQSSDIDTNQGHKNDYLMFQDESDESLVKVVKAEYPPIQEEIKPLTVPEVEEALYFMPRDNEMHMVHIDSSRVPGSKFFINRTRGKNGLEEIHVDEEFKPRFLFAQIHLIIEGKFRALLIGMRKRYLQHLFEYRIEDEDIATIFDQEEDTPLNFQTKINDCSFAVWNGQTLLKTGGSERLPHNDMIEFQENLFLSKEDIEIALNEEEKVIDLIDSKSVMSRASRGQELERSGLEAILRNIPKLKQDRQSHCSFVHKDWLFVSFGKRDITIYADNIECLNLANIEQGFIEIPLEGEEKNLLHPMIFEHLEQIFVFGGKPELSRRAQTNAAPLISSLKELVIEWSEETGCPTSARLLITANPNNQPVIFQGQPIFSGKVPNKRHLPEHNSWLFVDDGGNYYIYNTKEKSTMHKCLLDSIKSGK</sequence>
<feature type="compositionally biased region" description="Basic residues" evidence="1">
    <location>
        <begin position="270"/>
        <end position="288"/>
    </location>
</feature>
<accession>A0A8J8NX94</accession>
<feature type="compositionally biased region" description="Polar residues" evidence="1">
    <location>
        <begin position="291"/>
        <end position="300"/>
    </location>
</feature>
<protein>
    <submittedName>
        <fullName evidence="2">Uncharacterized protein</fullName>
    </submittedName>
</protein>
<organism evidence="2 3">
    <name type="scientific">Halteria grandinella</name>
    <dbReference type="NCBI Taxonomy" id="5974"/>
    <lineage>
        <taxon>Eukaryota</taxon>
        <taxon>Sar</taxon>
        <taxon>Alveolata</taxon>
        <taxon>Ciliophora</taxon>
        <taxon>Intramacronucleata</taxon>
        <taxon>Spirotrichea</taxon>
        <taxon>Stichotrichia</taxon>
        <taxon>Sporadotrichida</taxon>
        <taxon>Halteriidae</taxon>
        <taxon>Halteria</taxon>
    </lineage>
</organism>
<feature type="region of interest" description="Disordered" evidence="1">
    <location>
        <begin position="201"/>
        <end position="240"/>
    </location>
</feature>
<feature type="compositionally biased region" description="Polar residues" evidence="1">
    <location>
        <begin position="217"/>
        <end position="240"/>
    </location>
</feature>
<evidence type="ECO:0000313" key="2">
    <source>
        <dbReference type="EMBL" id="TNV82873.1"/>
    </source>
</evidence>
<proteinExistence type="predicted"/>
<dbReference type="Proteomes" id="UP000785679">
    <property type="component" value="Unassembled WGS sequence"/>
</dbReference>
<gene>
    <name evidence="2" type="ORF">FGO68_gene7318</name>
</gene>
<feature type="compositionally biased region" description="Basic residues" evidence="1">
    <location>
        <begin position="302"/>
        <end position="313"/>
    </location>
</feature>
<feature type="compositionally biased region" description="Polar residues" evidence="1">
    <location>
        <begin position="323"/>
        <end position="334"/>
    </location>
</feature>
<dbReference type="EMBL" id="RRYP01004421">
    <property type="protein sequence ID" value="TNV82873.1"/>
    <property type="molecule type" value="Genomic_DNA"/>
</dbReference>
<reference evidence="2" key="1">
    <citation type="submission" date="2019-06" db="EMBL/GenBank/DDBJ databases">
        <authorList>
            <person name="Zheng W."/>
        </authorList>
    </citation>
    <scope>NUCLEOTIDE SEQUENCE</scope>
    <source>
        <strain evidence="2">QDHG01</strain>
    </source>
</reference>
<evidence type="ECO:0000313" key="3">
    <source>
        <dbReference type="Proteomes" id="UP000785679"/>
    </source>
</evidence>
<evidence type="ECO:0000256" key="1">
    <source>
        <dbReference type="SAM" id="MobiDB-lite"/>
    </source>
</evidence>